<accession>A0A3B0ZWL5</accession>
<dbReference type="AlphaFoldDB" id="A0A3B0ZWL5"/>
<evidence type="ECO:0000313" key="2">
    <source>
        <dbReference type="EMBL" id="VAW90329.1"/>
    </source>
</evidence>
<feature type="domain" description="CobQ/CobB/MinD/ParA nucleotide binding" evidence="1">
    <location>
        <begin position="6"/>
        <end position="128"/>
    </location>
</feature>
<dbReference type="Gene3D" id="3.40.50.300">
    <property type="entry name" value="P-loop containing nucleotide triphosphate hydrolases"/>
    <property type="match status" value="1"/>
</dbReference>
<dbReference type="EMBL" id="UOFQ01000181">
    <property type="protein sequence ID" value="VAW90329.1"/>
    <property type="molecule type" value="Genomic_DNA"/>
</dbReference>
<dbReference type="InterPro" id="IPR002586">
    <property type="entry name" value="CobQ/CobB/MinD/ParA_Nub-bd_dom"/>
</dbReference>
<name>A0A3B0ZWL5_9ZZZZ</name>
<gene>
    <name evidence="2" type="ORF">MNBD_GAMMA17-1022</name>
</gene>
<proteinExistence type="predicted"/>
<reference evidence="2" key="1">
    <citation type="submission" date="2018-06" db="EMBL/GenBank/DDBJ databases">
        <authorList>
            <person name="Zhirakovskaya E."/>
        </authorList>
    </citation>
    <scope>NUCLEOTIDE SEQUENCE</scope>
</reference>
<dbReference type="InterPro" id="IPR027417">
    <property type="entry name" value="P-loop_NTPase"/>
</dbReference>
<protein>
    <submittedName>
        <fullName evidence="2">Chromosome (Plasmid) partitioning protein ParA</fullName>
    </submittedName>
</protein>
<evidence type="ECO:0000259" key="1">
    <source>
        <dbReference type="Pfam" id="PF01656"/>
    </source>
</evidence>
<dbReference type="PANTHER" id="PTHR13696:SF96">
    <property type="entry name" value="COBQ_COBB_MIND_PARA NUCLEOTIDE BINDING DOMAIN-CONTAINING PROTEIN"/>
    <property type="match status" value="1"/>
</dbReference>
<dbReference type="Pfam" id="PF01656">
    <property type="entry name" value="CbiA"/>
    <property type="match status" value="1"/>
</dbReference>
<dbReference type="PANTHER" id="PTHR13696">
    <property type="entry name" value="P-LOOP CONTAINING NUCLEOSIDE TRIPHOSPHATE HYDROLASE"/>
    <property type="match status" value="1"/>
</dbReference>
<dbReference type="CDD" id="cd02042">
    <property type="entry name" value="ParAB_family"/>
    <property type="match status" value="1"/>
</dbReference>
<organism evidence="2">
    <name type="scientific">hydrothermal vent metagenome</name>
    <dbReference type="NCBI Taxonomy" id="652676"/>
    <lineage>
        <taxon>unclassified sequences</taxon>
        <taxon>metagenomes</taxon>
        <taxon>ecological metagenomes</taxon>
    </lineage>
</organism>
<feature type="non-terminal residue" evidence="2">
    <location>
        <position position="150"/>
    </location>
</feature>
<sequence>MTSAKIAVANLKGGCGKSTLAINLAAGLATRGSTVLLDADPQGTAEHWGSQEKVEGMPRVVATGSEVLKEIRWAQSTHEYVVVDCPPTLASGHTEVTLEQVDILLVPVLPSPPDLWSSLHMVEAVEQARKVNPELRAYFVRNQSEPKSAL</sequence>
<dbReference type="SUPFAM" id="SSF52540">
    <property type="entry name" value="P-loop containing nucleoside triphosphate hydrolases"/>
    <property type="match status" value="1"/>
</dbReference>
<dbReference type="InterPro" id="IPR050678">
    <property type="entry name" value="DNA_Partitioning_ATPase"/>
</dbReference>